<sequence length="156" mass="16984">MTSEESVLTPTARRFRRQLGRELMAIRTLAGLSQREMCGKTSLSQSFVSRVENGEAAPANDELTAWVKAAGAGDKLGVLLALNEVVHTASAGAGTVRTFTLVDDYGDSYVRVRTERAELLITAPALIERYRGLFDQITGSALSEDRTGLAENRHAW</sequence>
<dbReference type="PROSITE" id="PS50943">
    <property type="entry name" value="HTH_CROC1"/>
    <property type="match status" value="1"/>
</dbReference>
<keyword evidence="3" id="KW-1185">Reference proteome</keyword>
<proteinExistence type="predicted"/>
<dbReference type="OrthoDB" id="9803379at2"/>
<dbReference type="Gene3D" id="1.10.260.40">
    <property type="entry name" value="lambda repressor-like DNA-binding domains"/>
    <property type="match status" value="1"/>
</dbReference>
<feature type="domain" description="HTH cro/C1-type" evidence="1">
    <location>
        <begin position="23"/>
        <end position="63"/>
    </location>
</feature>
<reference evidence="2 3" key="1">
    <citation type="submission" date="2019-06" db="EMBL/GenBank/DDBJ databases">
        <title>Sequencing the genomes of 1000 actinobacteria strains.</title>
        <authorList>
            <person name="Klenk H.-P."/>
        </authorList>
    </citation>
    <scope>NUCLEOTIDE SEQUENCE [LARGE SCALE GENOMIC DNA]</scope>
    <source>
        <strain evidence="2 3">DSM 102200</strain>
    </source>
</reference>
<dbReference type="SUPFAM" id="SSF47413">
    <property type="entry name" value="lambda repressor-like DNA-binding domains"/>
    <property type="match status" value="1"/>
</dbReference>
<dbReference type="CDD" id="cd00093">
    <property type="entry name" value="HTH_XRE"/>
    <property type="match status" value="1"/>
</dbReference>
<dbReference type="InterPro" id="IPR010982">
    <property type="entry name" value="Lambda_DNA-bd_dom_sf"/>
</dbReference>
<name>A0A543CHN3_9ACTN</name>
<evidence type="ECO:0000259" key="1">
    <source>
        <dbReference type="PROSITE" id="PS50943"/>
    </source>
</evidence>
<dbReference type="SMART" id="SM00530">
    <property type="entry name" value="HTH_XRE"/>
    <property type="match status" value="1"/>
</dbReference>
<evidence type="ECO:0000313" key="2">
    <source>
        <dbReference type="EMBL" id="TQL96614.1"/>
    </source>
</evidence>
<dbReference type="GO" id="GO:0003677">
    <property type="term" value="F:DNA binding"/>
    <property type="evidence" value="ECO:0007669"/>
    <property type="project" value="InterPro"/>
</dbReference>
<accession>A0A543CHN3</accession>
<dbReference type="InterPro" id="IPR001387">
    <property type="entry name" value="Cro/C1-type_HTH"/>
</dbReference>
<dbReference type="Pfam" id="PF13560">
    <property type="entry name" value="HTH_31"/>
    <property type="match status" value="1"/>
</dbReference>
<evidence type="ECO:0000313" key="3">
    <source>
        <dbReference type="Proteomes" id="UP000316096"/>
    </source>
</evidence>
<dbReference type="AlphaFoldDB" id="A0A543CHN3"/>
<comment type="caution">
    <text evidence="2">The sequence shown here is derived from an EMBL/GenBank/DDBJ whole genome shotgun (WGS) entry which is preliminary data.</text>
</comment>
<organism evidence="2 3">
    <name type="scientific">Actinoallomurus bryophytorum</name>
    <dbReference type="NCBI Taxonomy" id="1490222"/>
    <lineage>
        <taxon>Bacteria</taxon>
        <taxon>Bacillati</taxon>
        <taxon>Actinomycetota</taxon>
        <taxon>Actinomycetes</taxon>
        <taxon>Streptosporangiales</taxon>
        <taxon>Thermomonosporaceae</taxon>
        <taxon>Actinoallomurus</taxon>
    </lineage>
</organism>
<protein>
    <submittedName>
        <fullName evidence="2">Helix-turn-helix protein</fullName>
    </submittedName>
</protein>
<dbReference type="RefSeq" id="WP_141955451.1">
    <property type="nucleotide sequence ID" value="NZ_VFOZ01000001.1"/>
</dbReference>
<dbReference type="EMBL" id="VFOZ01000001">
    <property type="protein sequence ID" value="TQL96614.1"/>
    <property type="molecule type" value="Genomic_DNA"/>
</dbReference>
<dbReference type="Proteomes" id="UP000316096">
    <property type="component" value="Unassembled WGS sequence"/>
</dbReference>
<gene>
    <name evidence="2" type="ORF">FB559_2153</name>
</gene>